<dbReference type="Pfam" id="PF13407">
    <property type="entry name" value="Peripla_BP_4"/>
    <property type="match status" value="1"/>
</dbReference>
<dbReference type="Gene3D" id="3.40.50.2300">
    <property type="match status" value="2"/>
</dbReference>
<dbReference type="InterPro" id="IPR001387">
    <property type="entry name" value="Cro/C1-type_HTH"/>
</dbReference>
<keyword evidence="2 6" id="KW-0238">DNA-binding</keyword>
<evidence type="ECO:0000313" key="6">
    <source>
        <dbReference type="EMBL" id="MDO7019443.1"/>
    </source>
</evidence>
<dbReference type="PANTHER" id="PTHR30146:SF144">
    <property type="entry name" value="LACI-FAMILY TRANSCRIPTION REGULATOR"/>
    <property type="match status" value="1"/>
</dbReference>
<dbReference type="GO" id="GO:0003677">
    <property type="term" value="F:DNA binding"/>
    <property type="evidence" value="ECO:0007669"/>
    <property type="project" value="UniProtKB-KW"/>
</dbReference>
<dbReference type="SUPFAM" id="SSF53822">
    <property type="entry name" value="Periplasmic binding protein-like I"/>
    <property type="match status" value="1"/>
</dbReference>
<evidence type="ECO:0000256" key="3">
    <source>
        <dbReference type="ARBA" id="ARBA00023163"/>
    </source>
</evidence>
<accession>A0ABT8YW66</accession>
<proteinExistence type="predicted"/>
<dbReference type="Proteomes" id="UP001175147">
    <property type="component" value="Unassembled WGS sequence"/>
</dbReference>
<organism evidence="6 7">
    <name type="scientific">Brachyspira innocens</name>
    <dbReference type="NCBI Taxonomy" id="13264"/>
    <lineage>
        <taxon>Bacteria</taxon>
        <taxon>Pseudomonadati</taxon>
        <taxon>Spirochaetota</taxon>
        <taxon>Spirochaetia</taxon>
        <taxon>Brachyspirales</taxon>
        <taxon>Brachyspiraceae</taxon>
        <taxon>Brachyspira</taxon>
    </lineage>
</organism>
<feature type="domain" description="HTH cro/C1-type" evidence="5">
    <location>
        <begin position="6"/>
        <end position="63"/>
    </location>
</feature>
<evidence type="ECO:0000313" key="7">
    <source>
        <dbReference type="Proteomes" id="UP001175147"/>
    </source>
</evidence>
<dbReference type="SUPFAM" id="SSF47413">
    <property type="entry name" value="lambda repressor-like DNA-binding domains"/>
    <property type="match status" value="1"/>
</dbReference>
<dbReference type="PANTHER" id="PTHR30146">
    <property type="entry name" value="LACI-RELATED TRANSCRIPTIONAL REPRESSOR"/>
    <property type="match status" value="1"/>
</dbReference>
<dbReference type="Gene3D" id="1.10.260.40">
    <property type="entry name" value="lambda repressor-like DNA-binding domains"/>
    <property type="match status" value="1"/>
</dbReference>
<feature type="domain" description="HTH lacI-type" evidence="4">
    <location>
        <begin position="15"/>
        <end position="69"/>
    </location>
</feature>
<dbReference type="InterPro" id="IPR000843">
    <property type="entry name" value="HTH_LacI"/>
</dbReference>
<dbReference type="SMART" id="SM00354">
    <property type="entry name" value="HTH_LACI"/>
    <property type="match status" value="1"/>
</dbReference>
<sequence>MNIDNIEDLKKLKRVTQKEIAKRLGISRTTVARAINGSEFIKEETKSKILELASKLNYEKNYIGSSLANQKEKVVHCLVAYSFNEFYTSEIIRGLNTVSKEYSIYNYNLKITATEIHSPDKQIELLKKILKEDDDIEGLIITPLNRDVIYDILKPYFNKIKIISIGTRLSESIAHVGPNHIKQGAMAAGIVSNLLRDDEGLLIIDNGDDKISSGMYLEGFLERIKHTNISILGPILCGNIEDSIHTIKEMCTKYDIKGIYINRYAQEIYDIIDKNILMGKKIVTHGMANSIKSLIKSGIISFTVMEEVFMEGYEAGKMMFEMIYKNHITNNWKVSDSKVIFFENLNIL</sequence>
<gene>
    <name evidence="6" type="ORF">Q5M86_01495</name>
</gene>
<dbReference type="CDD" id="cd01392">
    <property type="entry name" value="HTH_LacI"/>
    <property type="match status" value="1"/>
</dbReference>
<evidence type="ECO:0000259" key="4">
    <source>
        <dbReference type="PROSITE" id="PS50932"/>
    </source>
</evidence>
<dbReference type="InterPro" id="IPR028082">
    <property type="entry name" value="Peripla_BP_I"/>
</dbReference>
<name>A0ABT8YW66_9SPIR</name>
<dbReference type="Pfam" id="PF00356">
    <property type="entry name" value="LacI"/>
    <property type="match status" value="1"/>
</dbReference>
<dbReference type="EMBL" id="JAUPBM010000009">
    <property type="protein sequence ID" value="MDO7019443.1"/>
    <property type="molecule type" value="Genomic_DNA"/>
</dbReference>
<dbReference type="RefSeq" id="WP_304384074.1">
    <property type="nucleotide sequence ID" value="NZ_JAUPBL010000001.1"/>
</dbReference>
<protein>
    <submittedName>
        <fullName evidence="6">LacI family DNA-binding transcriptional regulator</fullName>
    </submittedName>
</protein>
<dbReference type="InterPro" id="IPR010982">
    <property type="entry name" value="Lambda_DNA-bd_dom_sf"/>
</dbReference>
<evidence type="ECO:0000259" key="5">
    <source>
        <dbReference type="PROSITE" id="PS50943"/>
    </source>
</evidence>
<dbReference type="PROSITE" id="PS50943">
    <property type="entry name" value="HTH_CROC1"/>
    <property type="match status" value="1"/>
</dbReference>
<dbReference type="PROSITE" id="PS50932">
    <property type="entry name" value="HTH_LACI_2"/>
    <property type="match status" value="1"/>
</dbReference>
<reference evidence="6" key="1">
    <citation type="submission" date="2023-07" db="EMBL/GenBank/DDBJ databases">
        <title>Mucosal microbiota of week-old chicken and adult hens.</title>
        <authorList>
            <person name="Volf J."/>
            <person name="Karasova D."/>
            <person name="Crhanova M."/>
            <person name="Faldynova M."/>
            <person name="Prikrylova H."/>
            <person name="Zeman M."/>
            <person name="Babak V."/>
            <person name="Rajova J."/>
            <person name="Rychlik I."/>
        </authorList>
    </citation>
    <scope>NUCLEOTIDE SEQUENCE</scope>
    <source>
        <strain evidence="6">ET902</strain>
    </source>
</reference>
<keyword evidence="1" id="KW-0805">Transcription regulation</keyword>
<evidence type="ECO:0000256" key="2">
    <source>
        <dbReference type="ARBA" id="ARBA00023125"/>
    </source>
</evidence>
<comment type="caution">
    <text evidence="6">The sequence shown here is derived from an EMBL/GenBank/DDBJ whole genome shotgun (WGS) entry which is preliminary data.</text>
</comment>
<dbReference type="InterPro" id="IPR025997">
    <property type="entry name" value="SBP_2_dom"/>
</dbReference>
<keyword evidence="3" id="KW-0804">Transcription</keyword>
<evidence type="ECO:0000256" key="1">
    <source>
        <dbReference type="ARBA" id="ARBA00023015"/>
    </source>
</evidence>
<keyword evidence="7" id="KW-1185">Reference proteome</keyword>